<protein>
    <submittedName>
        <fullName evidence="1">Uncharacterized protein</fullName>
    </submittedName>
</protein>
<evidence type="ECO:0000313" key="1">
    <source>
        <dbReference type="EMBL" id="CAK5087532.1"/>
    </source>
</evidence>
<evidence type="ECO:0000313" key="2">
    <source>
        <dbReference type="Proteomes" id="UP001497535"/>
    </source>
</evidence>
<comment type="caution">
    <text evidence="1">The sequence shown here is derived from an EMBL/GenBank/DDBJ whole genome shotgun (WGS) entry which is preliminary data.</text>
</comment>
<dbReference type="Proteomes" id="UP001497535">
    <property type="component" value="Unassembled WGS sequence"/>
</dbReference>
<proteinExistence type="predicted"/>
<organism evidence="1 2">
    <name type="scientific">Meloidogyne enterolobii</name>
    <name type="common">Root-knot nematode worm</name>
    <name type="synonym">Meloidogyne mayaguensis</name>
    <dbReference type="NCBI Taxonomy" id="390850"/>
    <lineage>
        <taxon>Eukaryota</taxon>
        <taxon>Metazoa</taxon>
        <taxon>Ecdysozoa</taxon>
        <taxon>Nematoda</taxon>
        <taxon>Chromadorea</taxon>
        <taxon>Rhabditida</taxon>
        <taxon>Tylenchina</taxon>
        <taxon>Tylenchomorpha</taxon>
        <taxon>Tylenchoidea</taxon>
        <taxon>Meloidogynidae</taxon>
        <taxon>Meloidogyninae</taxon>
        <taxon>Meloidogyne</taxon>
    </lineage>
</organism>
<gene>
    <name evidence="1" type="ORF">MENTE1834_LOCUS35130</name>
</gene>
<reference evidence="1" key="1">
    <citation type="submission" date="2023-11" db="EMBL/GenBank/DDBJ databases">
        <authorList>
            <person name="Poullet M."/>
        </authorList>
    </citation>
    <scope>NUCLEOTIDE SEQUENCE</scope>
    <source>
        <strain evidence="1">E1834</strain>
    </source>
</reference>
<sequence>MKNNAEGSEFIKTYENFLVFSCITEEEEGQVNHCGFLENLDKINEQIEKVNQIEIYHMGLKTEDCPTELPKINNADVQQFHVEEEEQSER</sequence>
<name>A0ACB1AAD3_MELEN</name>
<dbReference type="EMBL" id="CAVMJV010000066">
    <property type="protein sequence ID" value="CAK5087532.1"/>
    <property type="molecule type" value="Genomic_DNA"/>
</dbReference>
<keyword evidence="2" id="KW-1185">Reference proteome</keyword>
<accession>A0ACB1AAD3</accession>